<accession>A0A0W8G563</accession>
<gene>
    <name evidence="1" type="ORF">ASZ90_001858</name>
</gene>
<protein>
    <submittedName>
        <fullName evidence="1">Uncharacterized protein</fullName>
    </submittedName>
</protein>
<evidence type="ECO:0000313" key="1">
    <source>
        <dbReference type="EMBL" id="KUG28279.1"/>
    </source>
</evidence>
<reference evidence="1" key="1">
    <citation type="journal article" date="2015" name="Proc. Natl. Acad. Sci. U.S.A.">
        <title>Networks of energetic and metabolic interactions define dynamics in microbial communities.</title>
        <authorList>
            <person name="Embree M."/>
            <person name="Liu J.K."/>
            <person name="Al-Bassam M.M."/>
            <person name="Zengler K."/>
        </authorList>
    </citation>
    <scope>NUCLEOTIDE SEQUENCE</scope>
</reference>
<sequence>MNILRELDMTEKLYVGDVGTEVVLECGRDLSLAENPAILVRRPDGTARTWPAETEGTRLRYVTRQGDLTMPGMHCLQAAYSQGGFSGRGSTAELMVHRAFA</sequence>
<dbReference type="EMBL" id="LNQE01000238">
    <property type="protein sequence ID" value="KUG28279.1"/>
    <property type="molecule type" value="Genomic_DNA"/>
</dbReference>
<comment type="caution">
    <text evidence="1">The sequence shown here is derived from an EMBL/GenBank/DDBJ whole genome shotgun (WGS) entry which is preliminary data.</text>
</comment>
<organism evidence="1">
    <name type="scientific">hydrocarbon metagenome</name>
    <dbReference type="NCBI Taxonomy" id="938273"/>
    <lineage>
        <taxon>unclassified sequences</taxon>
        <taxon>metagenomes</taxon>
        <taxon>ecological metagenomes</taxon>
    </lineage>
</organism>
<proteinExistence type="predicted"/>
<dbReference type="AlphaFoldDB" id="A0A0W8G563"/>
<name>A0A0W8G563_9ZZZZ</name>